<proteinExistence type="predicted"/>
<dbReference type="AlphaFoldDB" id="A0A9W9WBV2"/>
<accession>A0A9W9WBV2</accession>
<evidence type="ECO:0008006" key="3">
    <source>
        <dbReference type="Google" id="ProtNLM"/>
    </source>
</evidence>
<dbReference type="RefSeq" id="XP_056494516.1">
    <property type="nucleotide sequence ID" value="XM_056625934.1"/>
</dbReference>
<organism evidence="1 2">
    <name type="scientific">Penicillium cosmopolitanum</name>
    <dbReference type="NCBI Taxonomy" id="1131564"/>
    <lineage>
        <taxon>Eukaryota</taxon>
        <taxon>Fungi</taxon>
        <taxon>Dikarya</taxon>
        <taxon>Ascomycota</taxon>
        <taxon>Pezizomycotina</taxon>
        <taxon>Eurotiomycetes</taxon>
        <taxon>Eurotiomycetidae</taxon>
        <taxon>Eurotiales</taxon>
        <taxon>Aspergillaceae</taxon>
        <taxon>Penicillium</taxon>
    </lineage>
</organism>
<dbReference type="OrthoDB" id="2333384at2759"/>
<keyword evidence="2" id="KW-1185">Reference proteome</keyword>
<comment type="caution">
    <text evidence="1">The sequence shown here is derived from an EMBL/GenBank/DDBJ whole genome shotgun (WGS) entry which is preliminary data.</text>
</comment>
<sequence>MNSQSISNKNDLRLDIAAPSSWQYSPGDTIIGNVVRQSPLVSPEATVKIWLTGIMRVRILRDLGTGTNDRWGEKDAYVDKWTLINPTEQVIFNGPLHHPENTEEPVAWSFSASIPSKPKACITQGHLPQATFLPFDKDHEAFHVLPGSLRTTCDGYSSKSEALVEYRLHAVLNYERGGSRRVEYATVPITLRHAPGTIDQKRSSNGGLSSPTKVQNHRLIPGMEDTELSFRQKTRKLFGSSKAPQFWFEIVMKSPPVVQFDNPAPLPIILSMETLKGEGRTSSSIEEIPQRIQINYVKIRIQSWTTVIASGNLTSRAHTDRQSFDVDFHSEDLFKSLESPLVIYSSGKANEPIDIGNMFQLVLRRDGLYTNGKRCSWTLTPTLFPDLLTFAIKHTHQVEYRINLTVAGETLEVKVFAPLKIIEAA</sequence>
<name>A0A9W9WBV2_9EURO</name>
<reference evidence="1" key="1">
    <citation type="submission" date="2022-12" db="EMBL/GenBank/DDBJ databases">
        <authorList>
            <person name="Petersen C."/>
        </authorList>
    </citation>
    <scope>NUCLEOTIDE SEQUENCE</scope>
    <source>
        <strain evidence="1">IBT 29677</strain>
    </source>
</reference>
<protein>
    <recommendedName>
        <fullName evidence="3">Arrestin-like N-terminal domain-containing protein</fullName>
    </recommendedName>
</protein>
<reference evidence="1" key="2">
    <citation type="journal article" date="2023" name="IMA Fungus">
        <title>Comparative genomic study of the Penicillium genus elucidates a diverse pangenome and 15 lateral gene transfer events.</title>
        <authorList>
            <person name="Petersen C."/>
            <person name="Sorensen T."/>
            <person name="Nielsen M.R."/>
            <person name="Sondergaard T.E."/>
            <person name="Sorensen J.L."/>
            <person name="Fitzpatrick D.A."/>
            <person name="Frisvad J.C."/>
            <person name="Nielsen K.L."/>
        </authorList>
    </citation>
    <scope>NUCLEOTIDE SEQUENCE</scope>
    <source>
        <strain evidence="1">IBT 29677</strain>
    </source>
</reference>
<gene>
    <name evidence="1" type="ORF">N7509_001297</name>
</gene>
<evidence type="ECO:0000313" key="2">
    <source>
        <dbReference type="Proteomes" id="UP001147747"/>
    </source>
</evidence>
<dbReference type="Proteomes" id="UP001147747">
    <property type="component" value="Unassembled WGS sequence"/>
</dbReference>
<dbReference type="GeneID" id="81364914"/>
<dbReference type="EMBL" id="JAPZBU010000003">
    <property type="protein sequence ID" value="KAJ5414670.1"/>
    <property type="molecule type" value="Genomic_DNA"/>
</dbReference>
<evidence type="ECO:0000313" key="1">
    <source>
        <dbReference type="EMBL" id="KAJ5414670.1"/>
    </source>
</evidence>